<organism evidence="7 8">
    <name type="scientific">Pigmentiphaga litoralis</name>
    <dbReference type="NCBI Taxonomy" id="516702"/>
    <lineage>
        <taxon>Bacteria</taxon>
        <taxon>Pseudomonadati</taxon>
        <taxon>Pseudomonadota</taxon>
        <taxon>Betaproteobacteria</taxon>
        <taxon>Burkholderiales</taxon>
        <taxon>Alcaligenaceae</taxon>
        <taxon>Pigmentiphaga</taxon>
    </lineage>
</organism>
<evidence type="ECO:0000256" key="1">
    <source>
        <dbReference type="ARBA" id="ARBA00001917"/>
    </source>
</evidence>
<dbReference type="InterPro" id="IPR013785">
    <property type="entry name" value="Aldolase_TIM"/>
</dbReference>
<dbReference type="SUPFAM" id="SSF51395">
    <property type="entry name" value="FMN-linked oxidoreductases"/>
    <property type="match status" value="1"/>
</dbReference>
<keyword evidence="5" id="KW-0560">Oxidoreductase</keyword>
<evidence type="ECO:0000256" key="5">
    <source>
        <dbReference type="ARBA" id="ARBA00023002"/>
    </source>
</evidence>
<evidence type="ECO:0000313" key="7">
    <source>
        <dbReference type="EMBL" id="NYE81382.1"/>
    </source>
</evidence>
<dbReference type="GO" id="GO:0003959">
    <property type="term" value="F:NADPH dehydrogenase activity"/>
    <property type="evidence" value="ECO:0007669"/>
    <property type="project" value="InterPro"/>
</dbReference>
<keyword evidence="8" id="KW-1185">Reference proteome</keyword>
<dbReference type="AlphaFoldDB" id="A0A7Y9IR14"/>
<dbReference type="PANTHER" id="PTHR43303:SF4">
    <property type="entry name" value="NADPH DEHYDROGENASE C23G7.10C-RELATED"/>
    <property type="match status" value="1"/>
</dbReference>
<keyword evidence="2" id="KW-0285">Flavoprotein</keyword>
<dbReference type="InterPro" id="IPR001155">
    <property type="entry name" value="OxRdtase_FMN_N"/>
</dbReference>
<sequence length="367" mass="39814">MSQLFSPHDLGRLPLKNRIIVSPMCQYSSVDGLANDWHMIHLGHLALSGAAAMFTEAAAVEPEGRITPGDLGLYDDATQAALGRVIEALRRQTDMRLGVQLNHAGRKASTAAPWDGGKRIGADQGGWLPSAPSAESFTHGDPVPAELDDVGMLRIKEAFAASARRAHALGLDMVEVHAAHGYLLHQFLSPLSNHRTDHYGGSLANRLRYPLEVFAAVREAFPQDKAVGVRVSATDWVDGGWDLTQTLVFAEQLRKLGCDFIDVSSGGLTPHQQIVAGPNYQVPFAARIKETTGLPTIAVGLITEPEQAEAIIATGQADAVALARAMLYDPRWPWHAAAKLGAQVDAPKQYHRSQPRQYKHLFKDLPE</sequence>
<feature type="domain" description="NADH:flavin oxidoreductase/NADH oxidase N-terminal" evidence="6">
    <location>
        <begin position="3"/>
        <end position="339"/>
    </location>
</feature>
<keyword evidence="4" id="KW-0521">NADP</keyword>
<dbReference type="GO" id="GO:0050661">
    <property type="term" value="F:NADP binding"/>
    <property type="evidence" value="ECO:0007669"/>
    <property type="project" value="InterPro"/>
</dbReference>
<dbReference type="Proteomes" id="UP000542125">
    <property type="component" value="Unassembled WGS sequence"/>
</dbReference>
<gene>
    <name evidence="7" type="ORF">FHW18_000653</name>
</gene>
<reference evidence="7 8" key="1">
    <citation type="submission" date="2020-07" db="EMBL/GenBank/DDBJ databases">
        <title>Genomic Encyclopedia of Type Strains, Phase IV (KMG-V): Genome sequencing to study the core and pangenomes of soil and plant-associated prokaryotes.</title>
        <authorList>
            <person name="Whitman W."/>
        </authorList>
    </citation>
    <scope>NUCLEOTIDE SEQUENCE [LARGE SCALE GENOMIC DNA]</scope>
    <source>
        <strain evidence="7 8">SAS40</strain>
    </source>
</reference>
<keyword evidence="3" id="KW-0288">FMN</keyword>
<proteinExistence type="predicted"/>
<dbReference type="Pfam" id="PF00724">
    <property type="entry name" value="Oxidored_FMN"/>
    <property type="match status" value="1"/>
</dbReference>
<protein>
    <submittedName>
        <fullName evidence="7">2,4-dienoyl-CoA reductase-like NADH-dependent reductase (Old Yellow Enzyme family)</fullName>
    </submittedName>
</protein>
<evidence type="ECO:0000313" key="8">
    <source>
        <dbReference type="Proteomes" id="UP000542125"/>
    </source>
</evidence>
<name>A0A7Y9IR14_9BURK</name>
<comment type="caution">
    <text evidence="7">The sequence shown here is derived from an EMBL/GenBank/DDBJ whole genome shotgun (WGS) entry which is preliminary data.</text>
</comment>
<dbReference type="InterPro" id="IPR044152">
    <property type="entry name" value="YqjM-like"/>
</dbReference>
<dbReference type="EMBL" id="JACBYR010000001">
    <property type="protein sequence ID" value="NYE81382.1"/>
    <property type="molecule type" value="Genomic_DNA"/>
</dbReference>
<dbReference type="Gene3D" id="3.20.20.70">
    <property type="entry name" value="Aldolase class I"/>
    <property type="match status" value="1"/>
</dbReference>
<comment type="cofactor">
    <cofactor evidence="1">
        <name>FMN</name>
        <dbReference type="ChEBI" id="CHEBI:58210"/>
    </cofactor>
</comment>
<dbReference type="PANTHER" id="PTHR43303">
    <property type="entry name" value="NADPH DEHYDROGENASE C23G7.10C-RELATED"/>
    <property type="match status" value="1"/>
</dbReference>
<evidence type="ECO:0000256" key="4">
    <source>
        <dbReference type="ARBA" id="ARBA00022857"/>
    </source>
</evidence>
<dbReference type="GO" id="GO:0010181">
    <property type="term" value="F:FMN binding"/>
    <property type="evidence" value="ECO:0007669"/>
    <property type="project" value="InterPro"/>
</dbReference>
<evidence type="ECO:0000256" key="3">
    <source>
        <dbReference type="ARBA" id="ARBA00022643"/>
    </source>
</evidence>
<evidence type="ECO:0000259" key="6">
    <source>
        <dbReference type="Pfam" id="PF00724"/>
    </source>
</evidence>
<accession>A0A7Y9IR14</accession>
<dbReference type="RefSeq" id="WP_179583363.1">
    <property type="nucleotide sequence ID" value="NZ_JACBYR010000001.1"/>
</dbReference>
<evidence type="ECO:0000256" key="2">
    <source>
        <dbReference type="ARBA" id="ARBA00022630"/>
    </source>
</evidence>
<dbReference type="CDD" id="cd02932">
    <property type="entry name" value="OYE_YqiM_FMN"/>
    <property type="match status" value="1"/>
</dbReference>